<gene>
    <name evidence="9" type="ORF">RN001_011776</name>
</gene>
<dbReference type="InterPro" id="IPR045249">
    <property type="entry name" value="HARBI1-like"/>
</dbReference>
<dbReference type="InterPro" id="IPR027806">
    <property type="entry name" value="HARBI1_dom"/>
</dbReference>
<evidence type="ECO:0000256" key="5">
    <source>
        <dbReference type="ARBA" id="ARBA00022723"/>
    </source>
</evidence>
<keyword evidence="7" id="KW-0539">Nucleus</keyword>
<sequence>MKILEVKKKRLARLFVNMITCVTSIIKFKRCTRIRRFAVRPMNRNRDLEGNYATLVKDMLMIEWDEEQFVKYTGMSKEQFSYLHTLVKPYLKKDPKKKHIASEQRLIMTLHYLSEGCSMQEIAWGYRVGKTTARNIIKETCEVLWDVLSPTQLPEPSLNTFTNIAAEYFKIWNVPNCIGAVDGKHVVIRAPRNSGSEFYNYKKCFSIVLMATCDAYMRFIMVDIGSSGANHDSAVFRNSGMGSAILNGTLSIPPPKKLPQTNIVMPHYIIGDAAFPLHTNIIRPYPGSNLDEKKNTFNYRISRARRTIESAFGILSQRWLILRKPILASVEVCELIVQATVVLHNFLQSSEKDMLPSQRKYCPTGFCDYISKTGNLHLGTWREAGNNLRSVNRLGSNNSLYSAKNQRDVLADYFVSFEGWVPWQEAYVNRGAVPLP</sequence>
<evidence type="ECO:0000313" key="9">
    <source>
        <dbReference type="EMBL" id="KAK4875354.1"/>
    </source>
</evidence>
<dbReference type="EMBL" id="JARPUR010000005">
    <property type="protein sequence ID" value="KAK4875354.1"/>
    <property type="molecule type" value="Genomic_DNA"/>
</dbReference>
<name>A0AAN7SES4_9COLE</name>
<dbReference type="Proteomes" id="UP001353858">
    <property type="component" value="Unassembled WGS sequence"/>
</dbReference>
<organism evidence="9 10">
    <name type="scientific">Aquatica leii</name>
    <dbReference type="NCBI Taxonomy" id="1421715"/>
    <lineage>
        <taxon>Eukaryota</taxon>
        <taxon>Metazoa</taxon>
        <taxon>Ecdysozoa</taxon>
        <taxon>Arthropoda</taxon>
        <taxon>Hexapoda</taxon>
        <taxon>Insecta</taxon>
        <taxon>Pterygota</taxon>
        <taxon>Neoptera</taxon>
        <taxon>Endopterygota</taxon>
        <taxon>Coleoptera</taxon>
        <taxon>Polyphaga</taxon>
        <taxon>Elateriformia</taxon>
        <taxon>Elateroidea</taxon>
        <taxon>Lampyridae</taxon>
        <taxon>Luciolinae</taxon>
        <taxon>Aquatica</taxon>
    </lineage>
</organism>
<comment type="subcellular location">
    <subcellularLocation>
        <location evidence="2">Nucleus</location>
    </subcellularLocation>
</comment>
<dbReference type="PANTHER" id="PTHR22930">
    <property type="match status" value="1"/>
</dbReference>
<protein>
    <recommendedName>
        <fullName evidence="8">DDE Tnp4 domain-containing protein</fullName>
    </recommendedName>
</protein>
<reference evidence="10" key="1">
    <citation type="submission" date="2023-01" db="EMBL/GenBank/DDBJ databases">
        <title>Key to firefly adult light organ development and bioluminescence: homeobox transcription factors regulate luciferase expression and transportation to peroxisome.</title>
        <authorList>
            <person name="Fu X."/>
        </authorList>
    </citation>
    <scope>NUCLEOTIDE SEQUENCE [LARGE SCALE GENOMIC DNA]</scope>
</reference>
<dbReference type="GO" id="GO:0046872">
    <property type="term" value="F:metal ion binding"/>
    <property type="evidence" value="ECO:0007669"/>
    <property type="project" value="UniProtKB-KW"/>
</dbReference>
<accession>A0AAN7SES4</accession>
<dbReference type="PANTHER" id="PTHR22930:SF269">
    <property type="entry name" value="NUCLEASE HARBI1-LIKE PROTEIN"/>
    <property type="match status" value="1"/>
</dbReference>
<keyword evidence="4" id="KW-0540">Nuclease</keyword>
<evidence type="ECO:0000313" key="10">
    <source>
        <dbReference type="Proteomes" id="UP001353858"/>
    </source>
</evidence>
<dbReference type="AlphaFoldDB" id="A0AAN7SES4"/>
<dbReference type="GO" id="GO:0004518">
    <property type="term" value="F:nuclease activity"/>
    <property type="evidence" value="ECO:0007669"/>
    <property type="project" value="UniProtKB-KW"/>
</dbReference>
<comment type="cofactor">
    <cofactor evidence="1">
        <name>a divalent metal cation</name>
        <dbReference type="ChEBI" id="CHEBI:60240"/>
    </cofactor>
</comment>
<evidence type="ECO:0000256" key="1">
    <source>
        <dbReference type="ARBA" id="ARBA00001968"/>
    </source>
</evidence>
<proteinExistence type="inferred from homology"/>
<dbReference type="GO" id="GO:0005634">
    <property type="term" value="C:nucleus"/>
    <property type="evidence" value="ECO:0007669"/>
    <property type="project" value="UniProtKB-SubCell"/>
</dbReference>
<dbReference type="Pfam" id="PF13359">
    <property type="entry name" value="DDE_Tnp_4"/>
    <property type="match status" value="1"/>
</dbReference>
<keyword evidence="5" id="KW-0479">Metal-binding</keyword>
<evidence type="ECO:0000256" key="3">
    <source>
        <dbReference type="ARBA" id="ARBA00006958"/>
    </source>
</evidence>
<evidence type="ECO:0000256" key="6">
    <source>
        <dbReference type="ARBA" id="ARBA00022801"/>
    </source>
</evidence>
<comment type="similarity">
    <text evidence="3">Belongs to the HARBI1 family.</text>
</comment>
<dbReference type="GO" id="GO:0016787">
    <property type="term" value="F:hydrolase activity"/>
    <property type="evidence" value="ECO:0007669"/>
    <property type="project" value="UniProtKB-KW"/>
</dbReference>
<keyword evidence="6" id="KW-0378">Hydrolase</keyword>
<comment type="caution">
    <text evidence="9">The sequence shown here is derived from an EMBL/GenBank/DDBJ whole genome shotgun (WGS) entry which is preliminary data.</text>
</comment>
<evidence type="ECO:0000256" key="4">
    <source>
        <dbReference type="ARBA" id="ARBA00022722"/>
    </source>
</evidence>
<evidence type="ECO:0000256" key="7">
    <source>
        <dbReference type="ARBA" id="ARBA00023242"/>
    </source>
</evidence>
<feature type="domain" description="DDE Tnp4" evidence="8">
    <location>
        <begin position="181"/>
        <end position="345"/>
    </location>
</feature>
<keyword evidence="10" id="KW-1185">Reference proteome</keyword>
<evidence type="ECO:0000259" key="8">
    <source>
        <dbReference type="Pfam" id="PF13359"/>
    </source>
</evidence>
<evidence type="ECO:0000256" key="2">
    <source>
        <dbReference type="ARBA" id="ARBA00004123"/>
    </source>
</evidence>